<reference evidence="1 2" key="1">
    <citation type="submission" date="2022-03" db="EMBL/GenBank/DDBJ databases">
        <title>Hymenobactersp. isolated from the air.</title>
        <authorList>
            <person name="Won M."/>
            <person name="Kwon S.-W."/>
        </authorList>
    </citation>
    <scope>NUCLEOTIDE SEQUENCE [LARGE SCALE GENOMIC DNA]</scope>
    <source>
        <strain evidence="1 2">KACC 21982</strain>
    </source>
</reference>
<accession>A0ABY4CU07</accession>
<protein>
    <submittedName>
        <fullName evidence="1">Uncharacterized protein</fullName>
    </submittedName>
</protein>
<dbReference type="Proteomes" id="UP000831113">
    <property type="component" value="Chromosome"/>
</dbReference>
<evidence type="ECO:0000313" key="2">
    <source>
        <dbReference type="Proteomes" id="UP000831113"/>
    </source>
</evidence>
<name>A0ABY4CU07_9BACT</name>
<dbReference type="EMBL" id="CP094669">
    <property type="protein sequence ID" value="UOG73758.1"/>
    <property type="molecule type" value="Genomic_DNA"/>
</dbReference>
<evidence type="ECO:0000313" key="1">
    <source>
        <dbReference type="EMBL" id="UOG73758.1"/>
    </source>
</evidence>
<keyword evidence="2" id="KW-1185">Reference proteome</keyword>
<organism evidence="1 2">
    <name type="scientific">Hymenobacter tibetensis</name>
    <dbReference type="NCBI Taxonomy" id="497967"/>
    <lineage>
        <taxon>Bacteria</taxon>
        <taxon>Pseudomonadati</taxon>
        <taxon>Bacteroidota</taxon>
        <taxon>Cytophagia</taxon>
        <taxon>Cytophagales</taxon>
        <taxon>Hymenobacteraceae</taxon>
        <taxon>Hymenobacter</taxon>
    </lineage>
</organism>
<sequence>MNHNDRIEETIRSIYHTFEHPGQHPVEAGLGTIDSWIAALDGLGGSALTGIQTQLRTLRGHVERDDRPAIAASLQQLGQETSLAAHDLHGETGDHLRHLGQTLITAAGNLKVS</sequence>
<gene>
    <name evidence="1" type="ORF">MTX78_16730</name>
</gene>
<dbReference type="RefSeq" id="WP_243796648.1">
    <property type="nucleotide sequence ID" value="NZ_CP094669.1"/>
</dbReference>
<proteinExistence type="predicted"/>